<dbReference type="Pfam" id="PF23956">
    <property type="entry name" value="DUF7285"/>
    <property type="match status" value="1"/>
</dbReference>
<gene>
    <name evidence="2" type="ORF">ACFPM1_02115</name>
</gene>
<evidence type="ECO:0000313" key="3">
    <source>
        <dbReference type="Proteomes" id="UP001596118"/>
    </source>
</evidence>
<proteinExistence type="predicted"/>
<keyword evidence="1" id="KW-0472">Membrane</keyword>
<sequence>MSRSSGERLDGADRAAVEPLAALVAVLAVGAALGLYATALDDATPDAEEPAADVVLDRIERDATVGGIVRPERLRHLEEETPAVVELETERRRWRVGVGSVSPSAGGRLDPRSPAVAQRSVTVAVAPGENVRGRLRLAVRR</sequence>
<keyword evidence="1" id="KW-0812">Transmembrane</keyword>
<accession>A0ABD5QY67</accession>
<dbReference type="Proteomes" id="UP001596118">
    <property type="component" value="Unassembled WGS sequence"/>
</dbReference>
<dbReference type="AlphaFoldDB" id="A0ABD5QY67"/>
<reference evidence="2 3" key="1">
    <citation type="journal article" date="2019" name="Int. J. Syst. Evol. Microbiol.">
        <title>The Global Catalogue of Microorganisms (GCM) 10K type strain sequencing project: providing services to taxonomists for standard genome sequencing and annotation.</title>
        <authorList>
            <consortium name="The Broad Institute Genomics Platform"/>
            <consortium name="The Broad Institute Genome Sequencing Center for Infectious Disease"/>
            <person name="Wu L."/>
            <person name="Ma J."/>
        </authorList>
    </citation>
    <scope>NUCLEOTIDE SEQUENCE [LARGE SCALE GENOMIC DNA]</scope>
    <source>
        <strain evidence="2 3">CGMCC 1.12124</strain>
    </source>
</reference>
<keyword evidence="1" id="KW-1133">Transmembrane helix</keyword>
<dbReference type="InterPro" id="IPR055709">
    <property type="entry name" value="DUF7285"/>
</dbReference>
<dbReference type="EMBL" id="JBHSKY010000002">
    <property type="protein sequence ID" value="MFC5277567.1"/>
    <property type="molecule type" value="Genomic_DNA"/>
</dbReference>
<keyword evidence="3" id="KW-1185">Reference proteome</keyword>
<comment type="caution">
    <text evidence="2">The sequence shown here is derived from an EMBL/GenBank/DDBJ whole genome shotgun (WGS) entry which is preliminary data.</text>
</comment>
<name>A0ABD5QY67_9EURY</name>
<evidence type="ECO:0000313" key="2">
    <source>
        <dbReference type="EMBL" id="MFC5277567.1"/>
    </source>
</evidence>
<evidence type="ECO:0000256" key="1">
    <source>
        <dbReference type="SAM" id="Phobius"/>
    </source>
</evidence>
<dbReference type="RefSeq" id="WP_256410769.1">
    <property type="nucleotide sequence ID" value="NZ_JANHDM010000002.1"/>
</dbReference>
<protein>
    <recommendedName>
        <fullName evidence="4">Type IV pilin</fullName>
    </recommendedName>
</protein>
<evidence type="ECO:0008006" key="4">
    <source>
        <dbReference type="Google" id="ProtNLM"/>
    </source>
</evidence>
<feature type="transmembrane region" description="Helical" evidence="1">
    <location>
        <begin position="20"/>
        <end position="39"/>
    </location>
</feature>
<organism evidence="2 3">
    <name type="scientific">Halorubrum rubrum</name>
    <dbReference type="NCBI Taxonomy" id="1126240"/>
    <lineage>
        <taxon>Archaea</taxon>
        <taxon>Methanobacteriati</taxon>
        <taxon>Methanobacteriota</taxon>
        <taxon>Stenosarchaea group</taxon>
        <taxon>Halobacteria</taxon>
        <taxon>Halobacteriales</taxon>
        <taxon>Haloferacaceae</taxon>
        <taxon>Halorubrum</taxon>
    </lineage>
</organism>